<keyword evidence="2" id="KW-0472">Membrane</keyword>
<dbReference type="AlphaFoldDB" id="A0A061B8W7"/>
<evidence type="ECO:0000256" key="2">
    <source>
        <dbReference type="SAM" id="Phobius"/>
    </source>
</evidence>
<name>A0A061B8W7_RHOTO</name>
<protein>
    <submittedName>
        <fullName evidence="3">RHTO0S08e00166g1_1</fullName>
    </submittedName>
</protein>
<evidence type="ECO:0000313" key="3">
    <source>
        <dbReference type="EMBL" id="CDR43340.1"/>
    </source>
</evidence>
<reference evidence="3" key="1">
    <citation type="journal article" date="2014" name="Genome Announc.">
        <title>Draft genome sequence of Rhodosporidium toruloides CECT1137, an oleaginous yeast of biotechnological interest.</title>
        <authorList>
            <person name="Morin N."/>
            <person name="Calcas X."/>
            <person name="Devillers H."/>
            <person name="Durrens P."/>
            <person name="Sherman D.J."/>
            <person name="Nicaud J.-M."/>
            <person name="Neuveglise C."/>
        </authorList>
    </citation>
    <scope>NUCLEOTIDE SEQUENCE</scope>
    <source>
        <strain evidence="3">CECT1137</strain>
    </source>
</reference>
<sequence length="369" mass="40012">MQRIPTLFLLAPRLAAPPHTRLFSLSTSHQSKHSNSNRSRSSTVPTAKATTVPRQAGTDVGRATGGGKKAAKAAGEGLKEVTPEAIEAEMLAGQASLQNEAQGERKNLAGTDVAQGESSGKAKDEYGPEEVIYTATPSYNPALMVGVSFTLGVFCLTLADLARVGIVRPDAETGEFTNAPAWQRYTFATGAGAIGIAVLFAGVFAPTRHVTKITLRRPPAASKSALAFPPNSHLCIYHIYSPITQQWFRRAPRTVPIAKCHLLGAISASPKPYHPKMKPIPHKEGSLRGYFAKLRKRFFPDDETPVPSAVKKKYSHAPLMVEGDWQSYSLQIKRAPKPFDPSGAWCKNWDAFERALLGVDEAKWSGLRK</sequence>
<proteinExistence type="predicted"/>
<gene>
    <name evidence="3" type="ORF">RHTO0S_08e00166g</name>
</gene>
<feature type="transmembrane region" description="Helical" evidence="2">
    <location>
        <begin position="185"/>
        <end position="207"/>
    </location>
</feature>
<feature type="compositionally biased region" description="Polar residues" evidence="1">
    <location>
        <begin position="43"/>
        <end position="53"/>
    </location>
</feature>
<accession>A0A061B8W7</accession>
<keyword evidence="2" id="KW-1133">Transmembrane helix</keyword>
<dbReference type="OrthoDB" id="2523718at2759"/>
<evidence type="ECO:0000256" key="1">
    <source>
        <dbReference type="SAM" id="MobiDB-lite"/>
    </source>
</evidence>
<organism evidence="3">
    <name type="scientific">Rhodotorula toruloides</name>
    <name type="common">Yeast</name>
    <name type="synonym">Rhodosporidium toruloides</name>
    <dbReference type="NCBI Taxonomy" id="5286"/>
    <lineage>
        <taxon>Eukaryota</taxon>
        <taxon>Fungi</taxon>
        <taxon>Dikarya</taxon>
        <taxon>Basidiomycota</taxon>
        <taxon>Pucciniomycotina</taxon>
        <taxon>Microbotryomycetes</taxon>
        <taxon>Sporidiobolales</taxon>
        <taxon>Sporidiobolaceae</taxon>
        <taxon>Rhodotorula</taxon>
    </lineage>
</organism>
<feature type="compositionally biased region" description="Low complexity" evidence="1">
    <location>
        <begin position="33"/>
        <end position="42"/>
    </location>
</feature>
<keyword evidence="2" id="KW-0812">Transmembrane</keyword>
<feature type="region of interest" description="Disordered" evidence="1">
    <location>
        <begin position="26"/>
        <end position="76"/>
    </location>
</feature>
<dbReference type="EMBL" id="LK052943">
    <property type="protein sequence ID" value="CDR43340.1"/>
    <property type="molecule type" value="Genomic_DNA"/>
</dbReference>